<reference evidence="2 3" key="1">
    <citation type="submission" date="2024-08" db="EMBL/GenBank/DDBJ databases">
        <title>Insights into the chromosomal genome structure of Flemingia macrophylla.</title>
        <authorList>
            <person name="Ding Y."/>
            <person name="Zhao Y."/>
            <person name="Bi W."/>
            <person name="Wu M."/>
            <person name="Zhao G."/>
            <person name="Gong Y."/>
            <person name="Li W."/>
            <person name="Zhang P."/>
        </authorList>
    </citation>
    <scope>NUCLEOTIDE SEQUENCE [LARGE SCALE GENOMIC DNA]</scope>
    <source>
        <strain evidence="2">DYQJB</strain>
        <tissue evidence="2">Leaf</tissue>
    </source>
</reference>
<feature type="region of interest" description="Disordered" evidence="1">
    <location>
        <begin position="35"/>
        <end position="62"/>
    </location>
</feature>
<name>A0ABD1L654_9FABA</name>
<feature type="compositionally biased region" description="Polar residues" evidence="1">
    <location>
        <begin position="49"/>
        <end position="62"/>
    </location>
</feature>
<organism evidence="2 3">
    <name type="scientific">Flemingia macrophylla</name>
    <dbReference type="NCBI Taxonomy" id="520843"/>
    <lineage>
        <taxon>Eukaryota</taxon>
        <taxon>Viridiplantae</taxon>
        <taxon>Streptophyta</taxon>
        <taxon>Embryophyta</taxon>
        <taxon>Tracheophyta</taxon>
        <taxon>Spermatophyta</taxon>
        <taxon>Magnoliopsida</taxon>
        <taxon>eudicotyledons</taxon>
        <taxon>Gunneridae</taxon>
        <taxon>Pentapetalae</taxon>
        <taxon>rosids</taxon>
        <taxon>fabids</taxon>
        <taxon>Fabales</taxon>
        <taxon>Fabaceae</taxon>
        <taxon>Papilionoideae</taxon>
        <taxon>50 kb inversion clade</taxon>
        <taxon>NPAAA clade</taxon>
        <taxon>indigoferoid/millettioid clade</taxon>
        <taxon>Phaseoleae</taxon>
        <taxon>Flemingia</taxon>
    </lineage>
</organism>
<proteinExistence type="predicted"/>
<dbReference type="AlphaFoldDB" id="A0ABD1L654"/>
<evidence type="ECO:0000313" key="3">
    <source>
        <dbReference type="Proteomes" id="UP001603857"/>
    </source>
</evidence>
<keyword evidence="3" id="KW-1185">Reference proteome</keyword>
<protein>
    <submittedName>
        <fullName evidence="2">Uncharacterized protein</fullName>
    </submittedName>
</protein>
<dbReference type="EMBL" id="JBGMDY010000011">
    <property type="protein sequence ID" value="KAL2319001.1"/>
    <property type="molecule type" value="Genomic_DNA"/>
</dbReference>
<gene>
    <name evidence="2" type="ORF">Fmac_032877</name>
</gene>
<accession>A0ABD1L654</accession>
<evidence type="ECO:0000256" key="1">
    <source>
        <dbReference type="SAM" id="MobiDB-lite"/>
    </source>
</evidence>
<dbReference type="Proteomes" id="UP001603857">
    <property type="component" value="Unassembled WGS sequence"/>
</dbReference>
<evidence type="ECO:0000313" key="2">
    <source>
        <dbReference type="EMBL" id="KAL2319001.1"/>
    </source>
</evidence>
<sequence>MTTRARYGSWLRVWKVLGTPQRRFRAEVPCDKVPAQSGVDEHHEAYAANTYSRPRQQQRQGT</sequence>
<comment type="caution">
    <text evidence="2">The sequence shown here is derived from an EMBL/GenBank/DDBJ whole genome shotgun (WGS) entry which is preliminary data.</text>
</comment>